<dbReference type="GO" id="GO:0043539">
    <property type="term" value="F:protein serine/threonine kinase activator activity"/>
    <property type="evidence" value="ECO:0007669"/>
    <property type="project" value="TreeGrafter"/>
</dbReference>
<name>A0A1R3JU96_9ROSI</name>
<accession>A0A1R3JU96</accession>
<sequence>MSFSFFKPSRPKTPQEVAKAIKDSLMALDTKTVVEVKALEKDGIDQYVYCNDMDKDLLTKHGTVVSEYLTAHYDELLSEFLLEPPNSHIMKRYILEVRYLKVMMTLLKVLKMSYLKRKRK</sequence>
<dbReference type="Gene3D" id="1.25.10.10">
    <property type="entry name" value="Leucine-rich Repeat Variant"/>
    <property type="match status" value="1"/>
</dbReference>
<comment type="similarity">
    <text evidence="1">Belongs to the Mo25 family.</text>
</comment>
<dbReference type="PANTHER" id="PTHR10182">
    <property type="entry name" value="CALCIUM-BINDING PROTEIN 39-RELATED"/>
    <property type="match status" value="1"/>
</dbReference>
<evidence type="ECO:0000313" key="2">
    <source>
        <dbReference type="EMBL" id="OMO98364.1"/>
    </source>
</evidence>
<dbReference type="PANTHER" id="PTHR10182:SF3">
    <property type="entry name" value="PROTEIN MO25"/>
    <property type="match status" value="1"/>
</dbReference>
<dbReference type="InterPro" id="IPR013878">
    <property type="entry name" value="Mo25"/>
</dbReference>
<dbReference type="InterPro" id="IPR011989">
    <property type="entry name" value="ARM-like"/>
</dbReference>
<evidence type="ECO:0000313" key="3">
    <source>
        <dbReference type="Proteomes" id="UP000187203"/>
    </source>
</evidence>
<dbReference type="EMBL" id="AWUE01015343">
    <property type="protein sequence ID" value="OMO98364.1"/>
    <property type="molecule type" value="Genomic_DNA"/>
</dbReference>
<organism evidence="2 3">
    <name type="scientific">Corchorus olitorius</name>
    <dbReference type="NCBI Taxonomy" id="93759"/>
    <lineage>
        <taxon>Eukaryota</taxon>
        <taxon>Viridiplantae</taxon>
        <taxon>Streptophyta</taxon>
        <taxon>Embryophyta</taxon>
        <taxon>Tracheophyta</taxon>
        <taxon>Spermatophyta</taxon>
        <taxon>Magnoliopsida</taxon>
        <taxon>eudicotyledons</taxon>
        <taxon>Gunneridae</taxon>
        <taxon>Pentapetalae</taxon>
        <taxon>rosids</taxon>
        <taxon>malvids</taxon>
        <taxon>Malvales</taxon>
        <taxon>Malvaceae</taxon>
        <taxon>Grewioideae</taxon>
        <taxon>Apeibeae</taxon>
        <taxon>Corchorus</taxon>
    </lineage>
</organism>
<dbReference type="GO" id="GO:0035556">
    <property type="term" value="P:intracellular signal transduction"/>
    <property type="evidence" value="ECO:0007669"/>
    <property type="project" value="TreeGrafter"/>
</dbReference>
<dbReference type="STRING" id="93759.A0A1R3JU96"/>
<dbReference type="AlphaFoldDB" id="A0A1R3JU96"/>
<keyword evidence="3" id="KW-1185">Reference proteome</keyword>
<gene>
    <name evidence="2" type="ORF">COLO4_13979</name>
</gene>
<comment type="caution">
    <text evidence="2">The sequence shown here is derived from an EMBL/GenBank/DDBJ whole genome shotgun (WGS) entry which is preliminary data.</text>
</comment>
<dbReference type="Proteomes" id="UP000187203">
    <property type="component" value="Unassembled WGS sequence"/>
</dbReference>
<protein>
    <submittedName>
        <fullName evidence="2">Armadillo-like helical</fullName>
    </submittedName>
</protein>
<proteinExistence type="inferred from homology"/>
<reference evidence="3" key="1">
    <citation type="submission" date="2013-09" db="EMBL/GenBank/DDBJ databases">
        <title>Corchorus olitorius genome sequencing.</title>
        <authorList>
            <person name="Alam M."/>
            <person name="Haque M.S."/>
            <person name="Islam M.S."/>
            <person name="Emdad E.M."/>
            <person name="Islam M.M."/>
            <person name="Ahmed B."/>
            <person name="Halim A."/>
            <person name="Hossen Q.M.M."/>
            <person name="Hossain M.Z."/>
            <person name="Ahmed R."/>
            <person name="Khan M.M."/>
            <person name="Islam R."/>
            <person name="Rashid M.M."/>
            <person name="Khan S.A."/>
            <person name="Rahman M.S."/>
            <person name="Alam M."/>
            <person name="Yahiya A.S."/>
            <person name="Khan M.S."/>
            <person name="Azam M.S."/>
            <person name="Haque T."/>
            <person name="Lashkar M.Z.H."/>
            <person name="Akhand A.I."/>
            <person name="Morshed G."/>
            <person name="Roy S."/>
            <person name="Uddin K.S."/>
            <person name="Rabeya T."/>
            <person name="Hossain A.S."/>
            <person name="Chowdhury A."/>
            <person name="Snigdha A.R."/>
            <person name="Mortoza M.S."/>
            <person name="Matin S.A."/>
            <person name="Hoque S.M.E."/>
            <person name="Islam M.K."/>
            <person name="Roy D.K."/>
            <person name="Haider R."/>
            <person name="Moosa M.M."/>
            <person name="Elias S.M."/>
            <person name="Hasan A.M."/>
            <person name="Jahan S."/>
            <person name="Shafiuddin M."/>
            <person name="Mahmood N."/>
            <person name="Shommy N.S."/>
        </authorList>
    </citation>
    <scope>NUCLEOTIDE SEQUENCE [LARGE SCALE GENOMIC DNA]</scope>
    <source>
        <strain evidence="3">cv. O-4</strain>
    </source>
</reference>
<evidence type="ECO:0000256" key="1">
    <source>
        <dbReference type="ARBA" id="ARBA00011012"/>
    </source>
</evidence>
<dbReference type="InterPro" id="IPR016024">
    <property type="entry name" value="ARM-type_fold"/>
</dbReference>
<dbReference type="OrthoDB" id="609103at2759"/>
<dbReference type="SUPFAM" id="SSF48371">
    <property type="entry name" value="ARM repeat"/>
    <property type="match status" value="1"/>
</dbReference>